<reference evidence="5 6" key="1">
    <citation type="journal article" date="2017" name="ISME J.">
        <title>Potential for microbial H2 and metal transformations associated with novel bacteria and archaea in deep terrestrial subsurface sediments.</title>
        <authorList>
            <person name="Hernsdorf A.W."/>
            <person name="Amano Y."/>
            <person name="Miyakawa K."/>
            <person name="Ise K."/>
            <person name="Suzuki Y."/>
            <person name="Anantharaman K."/>
            <person name="Probst A."/>
            <person name="Burstein D."/>
            <person name="Thomas B.C."/>
            <person name="Banfield J.F."/>
        </authorList>
    </citation>
    <scope>NUCLEOTIDE SEQUENCE [LARGE SCALE GENOMIC DNA]</scope>
    <source>
        <strain evidence="5">HGW-Falkowbacteria-2</strain>
    </source>
</reference>
<comment type="subunit">
    <text evidence="3">Heptamer of 7 subunits arranged in a ring. Interacts with the chaperonin GroEL.</text>
</comment>
<dbReference type="SMART" id="SM00883">
    <property type="entry name" value="Cpn10"/>
    <property type="match status" value="1"/>
</dbReference>
<dbReference type="InterPro" id="IPR011032">
    <property type="entry name" value="GroES-like_sf"/>
</dbReference>
<gene>
    <name evidence="3" type="primary">groES</name>
    <name evidence="3" type="synonym">groS</name>
    <name evidence="5" type="ORF">CVU83_02515</name>
</gene>
<evidence type="ECO:0000256" key="1">
    <source>
        <dbReference type="ARBA" id="ARBA00006975"/>
    </source>
</evidence>
<dbReference type="GO" id="GO:0051082">
    <property type="term" value="F:unfolded protein binding"/>
    <property type="evidence" value="ECO:0007669"/>
    <property type="project" value="TreeGrafter"/>
</dbReference>
<comment type="caution">
    <text evidence="5">The sequence shown here is derived from an EMBL/GenBank/DDBJ whole genome shotgun (WGS) entry which is preliminary data.</text>
</comment>
<keyword evidence="3" id="KW-0963">Cytoplasm</keyword>
<dbReference type="NCBIfam" id="NF001533">
    <property type="entry name" value="PRK00364.2-4"/>
    <property type="match status" value="1"/>
</dbReference>
<dbReference type="InterPro" id="IPR020818">
    <property type="entry name" value="Chaperonin_GroES"/>
</dbReference>
<dbReference type="GO" id="GO:0051087">
    <property type="term" value="F:protein-folding chaperone binding"/>
    <property type="evidence" value="ECO:0007669"/>
    <property type="project" value="TreeGrafter"/>
</dbReference>
<dbReference type="GO" id="GO:0044183">
    <property type="term" value="F:protein folding chaperone"/>
    <property type="evidence" value="ECO:0007669"/>
    <property type="project" value="InterPro"/>
</dbReference>
<proteinExistence type="inferred from homology"/>
<dbReference type="HAMAP" id="MF_00580">
    <property type="entry name" value="CH10"/>
    <property type="match status" value="1"/>
</dbReference>
<accession>A0A2N2DZE4</accession>
<evidence type="ECO:0000313" key="6">
    <source>
        <dbReference type="Proteomes" id="UP000233325"/>
    </source>
</evidence>
<evidence type="ECO:0000256" key="2">
    <source>
        <dbReference type="ARBA" id="ARBA00023186"/>
    </source>
</evidence>
<dbReference type="AlphaFoldDB" id="A0A2N2DZE4"/>
<evidence type="ECO:0000313" key="5">
    <source>
        <dbReference type="EMBL" id="PKM87821.1"/>
    </source>
</evidence>
<comment type="function">
    <text evidence="3 4">Together with the chaperonin GroEL, plays an essential role in assisting protein folding. The GroEL-GroES system forms a nano-cage that allows encapsulation of the non-native substrate proteins and provides a physical environment optimized to promote and accelerate protein folding. GroES binds to the apical surface of the GroEL ring, thereby capping the opening of the GroEL channel.</text>
</comment>
<dbReference type="EMBL" id="PHAH01000032">
    <property type="protein sequence ID" value="PKM87821.1"/>
    <property type="molecule type" value="Genomic_DNA"/>
</dbReference>
<dbReference type="Gene3D" id="2.30.33.40">
    <property type="entry name" value="GroES chaperonin"/>
    <property type="match status" value="1"/>
</dbReference>
<dbReference type="GO" id="GO:0005524">
    <property type="term" value="F:ATP binding"/>
    <property type="evidence" value="ECO:0007669"/>
    <property type="project" value="InterPro"/>
</dbReference>
<name>A0A2N2DZE4_9BACT</name>
<dbReference type="InterPro" id="IPR037124">
    <property type="entry name" value="Chaperonin_GroES_sf"/>
</dbReference>
<dbReference type="Pfam" id="PF00166">
    <property type="entry name" value="Cpn10"/>
    <property type="match status" value="1"/>
</dbReference>
<dbReference type="PANTHER" id="PTHR10772:SF63">
    <property type="entry name" value="20 KDA CHAPERONIN, CHLOROPLASTIC"/>
    <property type="match status" value="1"/>
</dbReference>
<dbReference type="FunFam" id="2.30.33.40:FF:000001">
    <property type="entry name" value="10 kDa chaperonin"/>
    <property type="match status" value="1"/>
</dbReference>
<dbReference type="SUPFAM" id="SSF50129">
    <property type="entry name" value="GroES-like"/>
    <property type="match status" value="1"/>
</dbReference>
<evidence type="ECO:0000256" key="4">
    <source>
        <dbReference type="RuleBase" id="RU000535"/>
    </source>
</evidence>
<comment type="similarity">
    <text evidence="1 3 4">Belongs to the GroES chaperonin family.</text>
</comment>
<sequence length="96" mass="10485">MKLRPLSNHVIVKAAAQEEMTKSGIVLPGSAENERPEKGEIIAVGPGKQLENGQLAPMNVKIGDQVVFKKYSPDEIKIDGEEYLILEESDIVAIID</sequence>
<dbReference type="CDD" id="cd00320">
    <property type="entry name" value="cpn10"/>
    <property type="match status" value="1"/>
</dbReference>
<dbReference type="GO" id="GO:0005737">
    <property type="term" value="C:cytoplasm"/>
    <property type="evidence" value="ECO:0007669"/>
    <property type="project" value="UniProtKB-SubCell"/>
</dbReference>
<organism evidence="5 6">
    <name type="scientific">Candidatus Falkowbacteria bacterium HGW-Falkowbacteria-2</name>
    <dbReference type="NCBI Taxonomy" id="2013769"/>
    <lineage>
        <taxon>Bacteria</taxon>
        <taxon>Candidatus Falkowiibacteriota</taxon>
    </lineage>
</organism>
<dbReference type="PANTHER" id="PTHR10772">
    <property type="entry name" value="10 KDA HEAT SHOCK PROTEIN"/>
    <property type="match status" value="1"/>
</dbReference>
<dbReference type="Proteomes" id="UP000233325">
    <property type="component" value="Unassembled WGS sequence"/>
</dbReference>
<evidence type="ECO:0000256" key="3">
    <source>
        <dbReference type="HAMAP-Rule" id="MF_00580"/>
    </source>
</evidence>
<comment type="subcellular location">
    <subcellularLocation>
        <location evidence="3">Cytoplasm</location>
    </subcellularLocation>
</comment>
<protein>
    <recommendedName>
        <fullName evidence="3">Co-chaperonin GroES</fullName>
    </recommendedName>
    <alternativeName>
        <fullName evidence="3">10 kDa chaperonin</fullName>
    </alternativeName>
    <alternativeName>
        <fullName evidence="3">Chaperonin-10</fullName>
        <shortName evidence="3">Cpn10</shortName>
    </alternativeName>
</protein>
<dbReference type="GO" id="GO:0046872">
    <property type="term" value="F:metal ion binding"/>
    <property type="evidence" value="ECO:0007669"/>
    <property type="project" value="TreeGrafter"/>
</dbReference>
<dbReference type="NCBIfam" id="NF001531">
    <property type="entry name" value="PRK00364.2-2"/>
    <property type="match status" value="1"/>
</dbReference>
<keyword evidence="2 3" id="KW-0143">Chaperone</keyword>
<dbReference type="PRINTS" id="PR00297">
    <property type="entry name" value="CHAPERONIN10"/>
</dbReference>